<evidence type="ECO:0000313" key="4">
    <source>
        <dbReference type="Proteomes" id="UP000431269"/>
    </source>
</evidence>
<proteinExistence type="predicted"/>
<feature type="compositionally biased region" description="Basic and acidic residues" evidence="1">
    <location>
        <begin position="29"/>
        <end position="43"/>
    </location>
</feature>
<keyword evidence="4" id="KW-1185">Reference proteome</keyword>
<dbReference type="InterPro" id="IPR036063">
    <property type="entry name" value="Smr_dom_sf"/>
</dbReference>
<feature type="compositionally biased region" description="Basic residues" evidence="1">
    <location>
        <begin position="19"/>
        <end position="28"/>
    </location>
</feature>
<feature type="domain" description="Smr" evidence="2">
    <location>
        <begin position="84"/>
        <end position="165"/>
    </location>
</feature>
<dbReference type="PANTHER" id="PTHR35562">
    <property type="entry name" value="DNA ENDONUCLEASE SMRA-RELATED"/>
    <property type="match status" value="1"/>
</dbReference>
<dbReference type="Proteomes" id="UP000431269">
    <property type="component" value="Chromosome"/>
</dbReference>
<dbReference type="EMBL" id="CP047045">
    <property type="protein sequence ID" value="QGZ97010.1"/>
    <property type="molecule type" value="Genomic_DNA"/>
</dbReference>
<feature type="region of interest" description="Disordered" evidence="1">
    <location>
        <begin position="19"/>
        <end position="74"/>
    </location>
</feature>
<dbReference type="AlphaFoldDB" id="A0A6I6MNS4"/>
<gene>
    <name evidence="3" type="ORF">DSM104635_03875</name>
</gene>
<protein>
    <submittedName>
        <fullName evidence="3">Smr domain protein</fullName>
    </submittedName>
</protein>
<evidence type="ECO:0000256" key="1">
    <source>
        <dbReference type="SAM" id="MobiDB-lite"/>
    </source>
</evidence>
<evidence type="ECO:0000259" key="2">
    <source>
        <dbReference type="PROSITE" id="PS50828"/>
    </source>
</evidence>
<accession>A0A6I6MNS4</accession>
<dbReference type="Gene3D" id="3.30.1370.110">
    <property type="match status" value="1"/>
</dbReference>
<organism evidence="3 4">
    <name type="scientific">Terricaulis silvestris</name>
    <dbReference type="NCBI Taxonomy" id="2686094"/>
    <lineage>
        <taxon>Bacteria</taxon>
        <taxon>Pseudomonadati</taxon>
        <taxon>Pseudomonadota</taxon>
        <taxon>Alphaproteobacteria</taxon>
        <taxon>Caulobacterales</taxon>
        <taxon>Caulobacteraceae</taxon>
        <taxon>Terricaulis</taxon>
    </lineage>
</organism>
<dbReference type="RefSeq" id="WP_158767844.1">
    <property type="nucleotide sequence ID" value="NZ_CP047045.1"/>
</dbReference>
<name>A0A6I6MNS4_9CAUL</name>
<sequence length="169" mass="18433">MSKRGRDLTDEEKALWRRVASHVKTRKKLSPEPARDVARERPARASPTPRPQTPVVKCPVATPPANRAGEKRVRRGKLDIGASLDLHGHTQDSGRAALGRFLHGAAKRGERTVIVITGAGRGGEGVLKRALPEWLADSDLRALVSGFAQAHRSHGGTGAYYVFLKRPRD</sequence>
<dbReference type="InterPro" id="IPR002625">
    <property type="entry name" value="Smr_dom"/>
</dbReference>
<evidence type="ECO:0000313" key="3">
    <source>
        <dbReference type="EMBL" id="QGZ97010.1"/>
    </source>
</evidence>
<dbReference type="SMART" id="SM00463">
    <property type="entry name" value="SMR"/>
    <property type="match status" value="1"/>
</dbReference>
<dbReference type="SUPFAM" id="SSF160443">
    <property type="entry name" value="SMR domain-like"/>
    <property type="match status" value="1"/>
</dbReference>
<reference evidence="4" key="1">
    <citation type="submission" date="2019-12" db="EMBL/GenBank/DDBJ databases">
        <title>Complete genome of Terracaulis silvestris 0127_4.</title>
        <authorList>
            <person name="Vieira S."/>
            <person name="Riedel T."/>
            <person name="Sproer C."/>
            <person name="Pascual J."/>
            <person name="Boedeker C."/>
            <person name="Overmann J."/>
        </authorList>
    </citation>
    <scope>NUCLEOTIDE SEQUENCE [LARGE SCALE GENOMIC DNA]</scope>
    <source>
        <strain evidence="4">0127_4</strain>
    </source>
</reference>
<dbReference type="KEGG" id="tsv:DSM104635_03875"/>
<dbReference type="PROSITE" id="PS50828">
    <property type="entry name" value="SMR"/>
    <property type="match status" value="1"/>
</dbReference>
<dbReference type="PANTHER" id="PTHR35562:SF2">
    <property type="entry name" value="DNA ENDONUCLEASE SMRA-RELATED"/>
    <property type="match status" value="1"/>
</dbReference>
<dbReference type="Pfam" id="PF01713">
    <property type="entry name" value="Smr"/>
    <property type="match status" value="1"/>
</dbReference>